<gene>
    <name evidence="1" type="ORF">PBRASI_LOCUS5247</name>
</gene>
<dbReference type="EMBL" id="CAJVPI010000598">
    <property type="protein sequence ID" value="CAG8554184.1"/>
    <property type="molecule type" value="Genomic_DNA"/>
</dbReference>
<reference evidence="1" key="1">
    <citation type="submission" date="2021-06" db="EMBL/GenBank/DDBJ databases">
        <authorList>
            <person name="Kallberg Y."/>
            <person name="Tangrot J."/>
            <person name="Rosling A."/>
        </authorList>
    </citation>
    <scope>NUCLEOTIDE SEQUENCE</scope>
    <source>
        <strain evidence="1">BR232B</strain>
    </source>
</reference>
<dbReference type="InterPro" id="IPR004354">
    <property type="entry name" value="Meiotic_Rec114"/>
</dbReference>
<accession>A0A9N9FQD2</accession>
<comment type="caution">
    <text evidence="1">The sequence shown here is derived from an EMBL/GenBank/DDBJ whole genome shotgun (WGS) entry which is preliminary data.</text>
</comment>
<sequence length="397" mass="44938">MTSLGYHKYLIVRYSFAVNSSQWTHNNDADMFIVLENMYSSDALARSTGEPLLKITRRNDELECVNLSYSTLNPRALMKYPVFGLKYHQNYQNSLQQRKFQVKFIDTDDYIECGRIVSRYINCKFIRSNDQSLSQKNNTKPQFTATMQPTSNFLASNEQGIKSEANMTKNRPTVHLPIKSNTQNITDNHNYIPQSNISLPASFAQLNNEKQPPASQISLPLANHSYNIAVSSNATPEEPQVGIIKNQRQTATTTNPFSFACHDNHTTYDRYQPSVSTKSHTMSNAVCLCAPSYQSMHTDHLSRSLGLLRCIPEDNRRVKTEEERQGGTTVGWQSVIDLISDDEGDDVLDTSISSHTGLSSPSYPIHDAILKEWMINILQDPEFPLLVERVNTILKST</sequence>
<proteinExistence type="predicted"/>
<protein>
    <submittedName>
        <fullName evidence="1">1703_t:CDS:1</fullName>
    </submittedName>
</protein>
<evidence type="ECO:0000313" key="1">
    <source>
        <dbReference type="EMBL" id="CAG8554184.1"/>
    </source>
</evidence>
<dbReference type="GO" id="GO:0007131">
    <property type="term" value="P:reciprocal meiotic recombination"/>
    <property type="evidence" value="ECO:0007669"/>
    <property type="project" value="InterPro"/>
</dbReference>
<dbReference type="AlphaFoldDB" id="A0A9N9FQD2"/>
<dbReference type="Proteomes" id="UP000789739">
    <property type="component" value="Unassembled WGS sequence"/>
</dbReference>
<keyword evidence="2" id="KW-1185">Reference proteome</keyword>
<dbReference type="OrthoDB" id="10348209at2759"/>
<evidence type="ECO:0000313" key="2">
    <source>
        <dbReference type="Proteomes" id="UP000789739"/>
    </source>
</evidence>
<name>A0A9N9FQD2_9GLOM</name>
<organism evidence="1 2">
    <name type="scientific">Paraglomus brasilianum</name>
    <dbReference type="NCBI Taxonomy" id="144538"/>
    <lineage>
        <taxon>Eukaryota</taxon>
        <taxon>Fungi</taxon>
        <taxon>Fungi incertae sedis</taxon>
        <taxon>Mucoromycota</taxon>
        <taxon>Glomeromycotina</taxon>
        <taxon>Glomeromycetes</taxon>
        <taxon>Paraglomerales</taxon>
        <taxon>Paraglomeraceae</taxon>
        <taxon>Paraglomus</taxon>
    </lineage>
</organism>
<dbReference type="Pfam" id="PF03525">
    <property type="entry name" value="Meiotic_rec114"/>
    <property type="match status" value="1"/>
</dbReference>